<name>A0ABU0GMB9_9CELL</name>
<gene>
    <name evidence="8" type="ORF">JO380_002896</name>
</gene>
<evidence type="ECO:0000256" key="6">
    <source>
        <dbReference type="SAM" id="Phobius"/>
    </source>
</evidence>
<feature type="transmembrane region" description="Helical" evidence="6">
    <location>
        <begin position="45"/>
        <end position="61"/>
    </location>
</feature>
<evidence type="ECO:0000256" key="5">
    <source>
        <dbReference type="ARBA" id="ARBA00023136"/>
    </source>
</evidence>
<organism evidence="8 9">
    <name type="scientific">Cellulomonas iranensis</name>
    <dbReference type="NCBI Taxonomy" id="76862"/>
    <lineage>
        <taxon>Bacteria</taxon>
        <taxon>Bacillati</taxon>
        <taxon>Actinomycetota</taxon>
        <taxon>Actinomycetes</taxon>
        <taxon>Micrococcales</taxon>
        <taxon>Cellulomonadaceae</taxon>
        <taxon>Cellulomonas</taxon>
    </lineage>
</organism>
<dbReference type="Pfam" id="PF04138">
    <property type="entry name" value="GtrA_DPMS_TM"/>
    <property type="match status" value="1"/>
</dbReference>
<dbReference type="Proteomes" id="UP001240250">
    <property type="component" value="Unassembled WGS sequence"/>
</dbReference>
<dbReference type="InterPro" id="IPR051401">
    <property type="entry name" value="GtrA_CellWall_Glycosyl"/>
</dbReference>
<keyword evidence="9" id="KW-1185">Reference proteome</keyword>
<keyword evidence="5 6" id="KW-0472">Membrane</keyword>
<protein>
    <submittedName>
        <fullName evidence="8">Flippase GtrA</fullName>
    </submittedName>
</protein>
<dbReference type="PANTHER" id="PTHR38459:SF1">
    <property type="entry name" value="PROPHAGE BACTOPRENOL-LINKED GLUCOSE TRANSLOCASE HOMOLOG"/>
    <property type="match status" value="1"/>
</dbReference>
<accession>A0ABU0GMB9</accession>
<dbReference type="InterPro" id="IPR007267">
    <property type="entry name" value="GtrA_DPMS_TM"/>
</dbReference>
<sequence>MTATLGGLVRSALGHEQVRYLLVAGTTTLGYLALLAGLLATGLPYMYAILLAQAVTISVAFPTYRRLVFRSTNPWRRDLPRFVGVWGGGFVAGVVATPALVELAGVPPLPAQVIAVVVVAVLSYLGHRYLSFGGRR</sequence>
<proteinExistence type="inferred from homology"/>
<feature type="domain" description="GtrA/DPMS transmembrane" evidence="7">
    <location>
        <begin position="19"/>
        <end position="132"/>
    </location>
</feature>
<evidence type="ECO:0000313" key="9">
    <source>
        <dbReference type="Proteomes" id="UP001240250"/>
    </source>
</evidence>
<dbReference type="RefSeq" id="WP_070319456.1">
    <property type="nucleotide sequence ID" value="NZ_CP084585.1"/>
</dbReference>
<dbReference type="EMBL" id="JAUSVM010000001">
    <property type="protein sequence ID" value="MDQ0426515.1"/>
    <property type="molecule type" value="Genomic_DNA"/>
</dbReference>
<comment type="similarity">
    <text evidence="2">Belongs to the GtrA family.</text>
</comment>
<feature type="transmembrane region" description="Helical" evidence="6">
    <location>
        <begin position="82"/>
        <end position="101"/>
    </location>
</feature>
<reference evidence="8 9" key="1">
    <citation type="submission" date="2023-07" db="EMBL/GenBank/DDBJ databases">
        <title>Sequencing the genomes of 1000 actinobacteria strains.</title>
        <authorList>
            <person name="Klenk H.-P."/>
        </authorList>
    </citation>
    <scope>NUCLEOTIDE SEQUENCE [LARGE SCALE GENOMIC DNA]</scope>
    <source>
        <strain evidence="8 9">DSM 14785</strain>
    </source>
</reference>
<evidence type="ECO:0000313" key="8">
    <source>
        <dbReference type="EMBL" id="MDQ0426515.1"/>
    </source>
</evidence>
<dbReference type="PANTHER" id="PTHR38459">
    <property type="entry name" value="PROPHAGE BACTOPRENOL-LINKED GLUCOSE TRANSLOCASE HOMOLOG"/>
    <property type="match status" value="1"/>
</dbReference>
<comment type="subcellular location">
    <subcellularLocation>
        <location evidence="1">Membrane</location>
        <topology evidence="1">Multi-pass membrane protein</topology>
    </subcellularLocation>
</comment>
<keyword evidence="4 6" id="KW-1133">Transmembrane helix</keyword>
<keyword evidence="3 6" id="KW-0812">Transmembrane</keyword>
<feature type="transmembrane region" description="Helical" evidence="6">
    <location>
        <begin position="20"/>
        <end position="39"/>
    </location>
</feature>
<feature type="transmembrane region" description="Helical" evidence="6">
    <location>
        <begin position="113"/>
        <end position="130"/>
    </location>
</feature>
<evidence type="ECO:0000259" key="7">
    <source>
        <dbReference type="Pfam" id="PF04138"/>
    </source>
</evidence>
<evidence type="ECO:0000256" key="2">
    <source>
        <dbReference type="ARBA" id="ARBA00009399"/>
    </source>
</evidence>
<evidence type="ECO:0000256" key="4">
    <source>
        <dbReference type="ARBA" id="ARBA00022989"/>
    </source>
</evidence>
<evidence type="ECO:0000256" key="1">
    <source>
        <dbReference type="ARBA" id="ARBA00004141"/>
    </source>
</evidence>
<comment type="caution">
    <text evidence="8">The sequence shown here is derived from an EMBL/GenBank/DDBJ whole genome shotgun (WGS) entry which is preliminary data.</text>
</comment>
<evidence type="ECO:0000256" key="3">
    <source>
        <dbReference type="ARBA" id="ARBA00022692"/>
    </source>
</evidence>